<dbReference type="Proteomes" id="UP000463939">
    <property type="component" value="Plasmid SGTM_pl2"/>
</dbReference>
<sequence>MKQDIYGSFSQKVCQVSYAITINILNNYYKRPFSTIDVPEVNHKRPQILILVLDGMSD</sequence>
<evidence type="ECO:0000313" key="2">
    <source>
        <dbReference type="Proteomes" id="UP000463939"/>
    </source>
</evidence>
<name>A0A809RLY6_9PROT</name>
<evidence type="ECO:0000313" key="1">
    <source>
        <dbReference type="EMBL" id="BBP02566.1"/>
    </source>
</evidence>
<protein>
    <submittedName>
        <fullName evidence="1">Uncharacterized protein</fullName>
    </submittedName>
</protein>
<accession>A0A809RLY6</accession>
<geneLocation type="plasmid" evidence="2">
    <name>sgtm_pl2 dna</name>
</geneLocation>
<organism evidence="1 2">
    <name type="scientific">Sulfuriferula nivalis</name>
    <dbReference type="NCBI Taxonomy" id="2675298"/>
    <lineage>
        <taxon>Bacteria</taxon>
        <taxon>Pseudomonadati</taxon>
        <taxon>Pseudomonadota</taxon>
        <taxon>Betaproteobacteria</taxon>
        <taxon>Nitrosomonadales</taxon>
        <taxon>Sulfuricellaceae</taxon>
        <taxon>Sulfuriferula</taxon>
    </lineage>
</organism>
<dbReference type="EMBL" id="AP021883">
    <property type="protein sequence ID" value="BBP02566.1"/>
    <property type="molecule type" value="Genomic_DNA"/>
</dbReference>
<dbReference type="AlphaFoldDB" id="A0A809RLY6"/>
<proteinExistence type="predicted"/>
<reference evidence="2" key="1">
    <citation type="submission" date="2019-11" db="EMBL/GenBank/DDBJ databases">
        <title>Isolation and characterization of a novel species in the genus Sulfuriferula.</title>
        <authorList>
            <person name="Mochizuki J."/>
            <person name="Kojima H."/>
            <person name="Fukui M."/>
        </authorList>
    </citation>
    <scope>NUCLEOTIDE SEQUENCE [LARGE SCALE GENOMIC DNA]</scope>
    <source>
        <strain evidence="2">SGTM</strain>
        <plasmid evidence="2">sgtm_pl2 dna</plasmid>
    </source>
</reference>
<gene>
    <name evidence="1" type="ORF">SFSGTM_32740</name>
</gene>
<keyword evidence="1" id="KW-0614">Plasmid</keyword>
<keyword evidence="2" id="KW-1185">Reference proteome</keyword>
<dbReference type="KEGG" id="sniv:SFSGTM_32740"/>